<dbReference type="InterPro" id="IPR005312">
    <property type="entry name" value="DUF1759"/>
</dbReference>
<feature type="compositionally biased region" description="Polar residues" evidence="1">
    <location>
        <begin position="19"/>
        <end position="30"/>
    </location>
</feature>
<dbReference type="PANTHER" id="PTHR46903">
    <property type="entry name" value="C2H2-TYPE DOMAIN-CONTAINING PROTEIN"/>
    <property type="match status" value="1"/>
</dbReference>
<organism evidence="2 3">
    <name type="scientific">Daphnia pulex</name>
    <name type="common">Water flea</name>
    <dbReference type="NCBI Taxonomy" id="6669"/>
    <lineage>
        <taxon>Eukaryota</taxon>
        <taxon>Metazoa</taxon>
        <taxon>Ecdysozoa</taxon>
        <taxon>Arthropoda</taxon>
        <taxon>Crustacea</taxon>
        <taxon>Branchiopoda</taxon>
        <taxon>Diplostraca</taxon>
        <taxon>Cladocera</taxon>
        <taxon>Anomopoda</taxon>
        <taxon>Daphniidae</taxon>
        <taxon>Daphnia</taxon>
    </lineage>
</organism>
<proteinExistence type="predicted"/>
<name>E9HW85_DAPPU</name>
<dbReference type="AlphaFoldDB" id="E9HW85"/>
<feature type="region of interest" description="Disordered" evidence="1">
    <location>
        <begin position="453"/>
        <end position="493"/>
    </location>
</feature>
<sequence length="493" mass="55320">MTEQGSRPAPEEGEEEEATLTTDWQQNQTSRTGAWIKEARTKRRTLRQQITTTGRRIETLVQSRGSRGAILGLIRHFDELLLRASHLQTELTSVEDDEEAERQDNLHLTYVTRVGETTEYARSYLASREGEAASVVGLGANVPAAPAVSPSEIRRREQARLEEIANAQRRCDDAREQANRVWEECEAAQAALRQLSGRPAEPDQHSSVSQHLPDANPLADEWLARQRRINNTSNLNNNNNNQETPDDWIDQYSAGLLPPISNKLSARSAVSAELASFQGKALEWFEWIDLFRALVHDTPKSPGEKLALLNRYLKDECLDVVYGLGGGETAYIQALVRLKETYGRRDVMRAAHLQALDRLELKGEAGAFKRFAERVRSHLFDLNRIGETSTSDVIEKICLKLNLQDRLAWNEERHGRLERRSLNDFGTWLCSRASAYQNAYSIAAGQANSLAPVNKGFTPRRTRTHQASTKTHEGGSSTQSSKPFASNARRVIG</sequence>
<feature type="compositionally biased region" description="Polar residues" evidence="1">
    <location>
        <begin position="465"/>
        <end position="484"/>
    </location>
</feature>
<dbReference type="EMBL" id="GL732902">
    <property type="protein sequence ID" value="EFX63991.1"/>
    <property type="molecule type" value="Genomic_DNA"/>
</dbReference>
<dbReference type="Proteomes" id="UP000000305">
    <property type="component" value="Unassembled WGS sequence"/>
</dbReference>
<accession>E9HW85</accession>
<evidence type="ECO:0000313" key="2">
    <source>
        <dbReference type="EMBL" id="EFX63991.1"/>
    </source>
</evidence>
<dbReference type="KEGG" id="dpx:DAPPUDRAFT_267252"/>
<gene>
    <name evidence="2" type="ORF">DAPPUDRAFT_267252</name>
</gene>
<dbReference type="PANTHER" id="PTHR46903:SF1">
    <property type="entry name" value="CCHC-TYPE DOMAIN-CONTAINING PROTEIN"/>
    <property type="match status" value="1"/>
</dbReference>
<keyword evidence="3" id="KW-1185">Reference proteome</keyword>
<reference evidence="2 3" key="1">
    <citation type="journal article" date="2011" name="Science">
        <title>The ecoresponsive genome of Daphnia pulex.</title>
        <authorList>
            <person name="Colbourne J.K."/>
            <person name="Pfrender M.E."/>
            <person name="Gilbert D."/>
            <person name="Thomas W.K."/>
            <person name="Tucker A."/>
            <person name="Oakley T.H."/>
            <person name="Tokishita S."/>
            <person name="Aerts A."/>
            <person name="Arnold G.J."/>
            <person name="Basu M.K."/>
            <person name="Bauer D.J."/>
            <person name="Caceres C.E."/>
            <person name="Carmel L."/>
            <person name="Casola C."/>
            <person name="Choi J.H."/>
            <person name="Detter J.C."/>
            <person name="Dong Q."/>
            <person name="Dusheyko S."/>
            <person name="Eads B.D."/>
            <person name="Frohlich T."/>
            <person name="Geiler-Samerotte K.A."/>
            <person name="Gerlach D."/>
            <person name="Hatcher P."/>
            <person name="Jogdeo S."/>
            <person name="Krijgsveld J."/>
            <person name="Kriventseva E.V."/>
            <person name="Kultz D."/>
            <person name="Laforsch C."/>
            <person name="Lindquist E."/>
            <person name="Lopez J."/>
            <person name="Manak J.R."/>
            <person name="Muller J."/>
            <person name="Pangilinan J."/>
            <person name="Patwardhan R.P."/>
            <person name="Pitluck S."/>
            <person name="Pritham E.J."/>
            <person name="Rechtsteiner A."/>
            <person name="Rho M."/>
            <person name="Rogozin I.B."/>
            <person name="Sakarya O."/>
            <person name="Salamov A."/>
            <person name="Schaack S."/>
            <person name="Shapiro H."/>
            <person name="Shiga Y."/>
            <person name="Skalitzky C."/>
            <person name="Smith Z."/>
            <person name="Souvorov A."/>
            <person name="Sung W."/>
            <person name="Tang Z."/>
            <person name="Tsuchiya D."/>
            <person name="Tu H."/>
            <person name="Vos H."/>
            <person name="Wang M."/>
            <person name="Wolf Y.I."/>
            <person name="Yamagata H."/>
            <person name="Yamada T."/>
            <person name="Ye Y."/>
            <person name="Shaw J.R."/>
            <person name="Andrews J."/>
            <person name="Crease T.J."/>
            <person name="Tang H."/>
            <person name="Lucas S.M."/>
            <person name="Robertson H.M."/>
            <person name="Bork P."/>
            <person name="Koonin E.V."/>
            <person name="Zdobnov E.M."/>
            <person name="Grigoriev I.V."/>
            <person name="Lynch M."/>
            <person name="Boore J.L."/>
        </authorList>
    </citation>
    <scope>NUCLEOTIDE SEQUENCE [LARGE SCALE GENOMIC DNA]</scope>
</reference>
<dbReference type="PhylomeDB" id="E9HW85"/>
<dbReference type="HOGENOM" id="CLU_035079_0_0_1"/>
<dbReference type="InParanoid" id="E9HW85"/>
<feature type="region of interest" description="Disordered" evidence="1">
    <location>
        <begin position="1"/>
        <end position="30"/>
    </location>
</feature>
<evidence type="ECO:0000313" key="3">
    <source>
        <dbReference type="Proteomes" id="UP000000305"/>
    </source>
</evidence>
<evidence type="ECO:0000256" key="1">
    <source>
        <dbReference type="SAM" id="MobiDB-lite"/>
    </source>
</evidence>
<dbReference type="Pfam" id="PF03564">
    <property type="entry name" value="DUF1759"/>
    <property type="match status" value="1"/>
</dbReference>
<dbReference type="OrthoDB" id="6363640at2759"/>
<dbReference type="OMA" id="RTHQAST"/>
<protein>
    <submittedName>
        <fullName evidence="2">Uncharacterized protein</fullName>
    </submittedName>
</protein>